<dbReference type="InterPro" id="IPR028202">
    <property type="entry name" value="Reductase_C"/>
</dbReference>
<dbReference type="InterPro" id="IPR036188">
    <property type="entry name" value="FAD/NAD-bd_sf"/>
</dbReference>
<dbReference type="Gene3D" id="3.30.390.30">
    <property type="match status" value="1"/>
</dbReference>
<dbReference type="PRINTS" id="PR00368">
    <property type="entry name" value="FADPNR"/>
</dbReference>
<organism evidence="7 8">
    <name type="scientific">Mumia zhuanghuii</name>
    <dbReference type="NCBI Taxonomy" id="2585211"/>
    <lineage>
        <taxon>Bacteria</taxon>
        <taxon>Bacillati</taxon>
        <taxon>Actinomycetota</taxon>
        <taxon>Actinomycetes</taxon>
        <taxon>Propionibacteriales</taxon>
        <taxon>Nocardioidaceae</taxon>
        <taxon>Mumia</taxon>
    </lineage>
</organism>
<accession>A0A5C4MG06</accession>
<keyword evidence="2" id="KW-0285">Flavoprotein</keyword>
<dbReference type="InterPro" id="IPR023753">
    <property type="entry name" value="FAD/NAD-binding_dom"/>
</dbReference>
<dbReference type="OrthoDB" id="3568330at2"/>
<evidence type="ECO:0000256" key="4">
    <source>
        <dbReference type="ARBA" id="ARBA00023002"/>
    </source>
</evidence>
<evidence type="ECO:0000313" key="8">
    <source>
        <dbReference type="Proteomes" id="UP000306740"/>
    </source>
</evidence>
<dbReference type="PANTHER" id="PTHR43557:SF2">
    <property type="entry name" value="RIESKE DOMAIN-CONTAINING PROTEIN-RELATED"/>
    <property type="match status" value="1"/>
</dbReference>
<reference evidence="7 8" key="1">
    <citation type="submission" date="2019-05" db="EMBL/GenBank/DDBJ databases">
        <title>Mumia sp. nov., isolated from the intestinal contents of plateau pika (Ochotona curzoniae) in the Qinghai-Tibet plateau of China.</title>
        <authorList>
            <person name="Tian Z."/>
        </authorList>
    </citation>
    <scope>NUCLEOTIDE SEQUENCE [LARGE SCALE GENOMIC DNA]</scope>
    <source>
        <strain evidence="8">527</strain>
    </source>
</reference>
<comment type="caution">
    <text evidence="7">The sequence shown here is derived from an EMBL/GenBank/DDBJ whole genome shotgun (WGS) entry which is preliminary data.</text>
</comment>
<dbReference type="GO" id="GO:0016651">
    <property type="term" value="F:oxidoreductase activity, acting on NAD(P)H"/>
    <property type="evidence" value="ECO:0007669"/>
    <property type="project" value="TreeGrafter"/>
</dbReference>
<dbReference type="AlphaFoldDB" id="A0A5C4MG06"/>
<comment type="cofactor">
    <cofactor evidence="1">
        <name>FAD</name>
        <dbReference type="ChEBI" id="CHEBI:57692"/>
    </cofactor>
</comment>
<feature type="domain" description="Reductase C-terminal" evidence="6">
    <location>
        <begin position="323"/>
        <end position="410"/>
    </location>
</feature>
<proteinExistence type="predicted"/>
<feature type="domain" description="FAD/NAD(P)-binding" evidence="5">
    <location>
        <begin position="6"/>
        <end position="304"/>
    </location>
</feature>
<dbReference type="PRINTS" id="PR00411">
    <property type="entry name" value="PNDRDTASEI"/>
</dbReference>
<evidence type="ECO:0000256" key="3">
    <source>
        <dbReference type="ARBA" id="ARBA00022827"/>
    </source>
</evidence>
<sequence length="413" mass="44016">MSDETYVVVGGGLAGGRVAETLREEGFDGDVVLVTVEDRPPYERPVLSKGYLLGAEPVTSAYLHDAAWWRDHAIDVRTETMVTGLRLDDRLLELEDGGTLAYDKLALATGSWPRRLDVPGADLDGVLYLRDMPEAERIKKVLDSGGPLVVVGAGWIGLEIAAAARTHSVPVTVLETAPLPLQRVLGDDVATIFAELHRHHGVDLRLSTGIARIDGKDGATVSSVVTSAGDVLPAAAVVVGIGAEPQVDWILAAGLRGEDGVDTDATLQTSDPSVWAVGDIAAVDNPALGRRVRIEHWAMAHDSGPVAARAMLGQGAVFDKLPYFYTDQYDLGMEYVGHVPDVTTTDVVLRGDATDASEPLAFQAFWLRDGVVEAAMHVNLWDTGIAPLEALVGKRVDPVRLADTSVPFDQLGV</sequence>
<evidence type="ECO:0000256" key="2">
    <source>
        <dbReference type="ARBA" id="ARBA00022630"/>
    </source>
</evidence>
<dbReference type="Pfam" id="PF14759">
    <property type="entry name" value="Reductase_C"/>
    <property type="match status" value="1"/>
</dbReference>
<dbReference type="SUPFAM" id="SSF55424">
    <property type="entry name" value="FAD/NAD-linked reductases, dimerisation (C-terminal) domain"/>
    <property type="match status" value="1"/>
</dbReference>
<protein>
    <submittedName>
        <fullName evidence="7">NAD(P)/FAD-dependent oxidoreductase</fullName>
    </submittedName>
</protein>
<evidence type="ECO:0000259" key="5">
    <source>
        <dbReference type="Pfam" id="PF07992"/>
    </source>
</evidence>
<dbReference type="Pfam" id="PF07992">
    <property type="entry name" value="Pyr_redox_2"/>
    <property type="match status" value="1"/>
</dbReference>
<dbReference type="GO" id="GO:0005737">
    <property type="term" value="C:cytoplasm"/>
    <property type="evidence" value="ECO:0007669"/>
    <property type="project" value="TreeGrafter"/>
</dbReference>
<dbReference type="RefSeq" id="WP_139106476.1">
    <property type="nucleotide sequence ID" value="NZ_VDFR01000090.1"/>
</dbReference>
<keyword evidence="3" id="KW-0274">FAD</keyword>
<keyword evidence="4" id="KW-0560">Oxidoreductase</keyword>
<name>A0A5C4MG06_9ACTN</name>
<evidence type="ECO:0000313" key="7">
    <source>
        <dbReference type="EMBL" id="TNC42904.1"/>
    </source>
</evidence>
<dbReference type="EMBL" id="VDFR01000090">
    <property type="protein sequence ID" value="TNC42904.1"/>
    <property type="molecule type" value="Genomic_DNA"/>
</dbReference>
<dbReference type="PANTHER" id="PTHR43557">
    <property type="entry name" value="APOPTOSIS-INDUCING FACTOR 1"/>
    <property type="match status" value="1"/>
</dbReference>
<dbReference type="Gene3D" id="3.50.50.60">
    <property type="entry name" value="FAD/NAD(P)-binding domain"/>
    <property type="match status" value="2"/>
</dbReference>
<evidence type="ECO:0000256" key="1">
    <source>
        <dbReference type="ARBA" id="ARBA00001974"/>
    </source>
</evidence>
<dbReference type="InterPro" id="IPR016156">
    <property type="entry name" value="FAD/NAD-linked_Rdtase_dimer_sf"/>
</dbReference>
<gene>
    <name evidence="7" type="ORF">FHE65_19900</name>
</gene>
<dbReference type="InterPro" id="IPR050446">
    <property type="entry name" value="FAD-oxidoreductase/Apoptosis"/>
</dbReference>
<evidence type="ECO:0000259" key="6">
    <source>
        <dbReference type="Pfam" id="PF14759"/>
    </source>
</evidence>
<dbReference type="SUPFAM" id="SSF51905">
    <property type="entry name" value="FAD/NAD(P)-binding domain"/>
    <property type="match status" value="2"/>
</dbReference>
<dbReference type="Proteomes" id="UP000306740">
    <property type="component" value="Unassembled WGS sequence"/>
</dbReference>